<dbReference type="KEGG" id="vg:921155"/>
<comment type="subcellular location">
    <subcellularLocation>
        <location evidence="14">Virion membrane</location>
        <topology evidence="14">Peripheral membrane protein</topology>
        <orientation evidence="14">Extracellular side</orientation>
    </subcellularLocation>
    <subcellularLocation>
        <location evidence="14">Host cell membrane</location>
        <topology evidence="14">Peripheral membrane protein</topology>
        <orientation evidence="14">Extracellular side</orientation>
    </subcellularLocation>
    <subcellularLocation>
        <location evidence="14">Host Golgi apparatus</location>
        <location evidence="14">Host trans-Golgi network</location>
    </subcellularLocation>
    <text evidence="14">gL associates with the extravirion surface through its binding to gH. During virion morphogenesis, this protein probably accumulates in the host trans-Golgi where secondary envelopment occurs.</text>
</comment>
<keyword evidence="5" id="KW-0732">Signal</keyword>
<keyword evidence="11" id="KW-1015">Disulfide bond</keyword>
<dbReference type="OrthoDB" id="16766at10239"/>
<dbReference type="GO" id="GO:0019064">
    <property type="term" value="P:fusion of virus membrane with host plasma membrane"/>
    <property type="evidence" value="ECO:0007669"/>
    <property type="project" value="UniProtKB-UniRule"/>
</dbReference>
<evidence type="ECO:0000256" key="6">
    <source>
        <dbReference type="ARBA" id="ARBA00022812"/>
    </source>
</evidence>
<feature type="compositionally biased region" description="Low complexity" evidence="15">
    <location>
        <begin position="79"/>
        <end position="101"/>
    </location>
</feature>
<evidence type="ECO:0000256" key="11">
    <source>
        <dbReference type="ARBA" id="ARBA00023157"/>
    </source>
</evidence>
<keyword evidence="13 14" id="KW-1160">Virus entry into host cell</keyword>
<evidence type="ECO:0000256" key="3">
    <source>
        <dbReference type="ARBA" id="ARBA00022521"/>
    </source>
</evidence>
<dbReference type="EMBL" id="AF281817">
    <property type="protein sequence ID" value="AAK57161.1"/>
    <property type="molecule type" value="Genomic_DNA"/>
</dbReference>
<dbReference type="GO" id="GO:0019031">
    <property type="term" value="C:viral envelope"/>
    <property type="evidence" value="ECO:0007669"/>
    <property type="project" value="UniProtKB-UniRule"/>
</dbReference>
<dbReference type="GO" id="GO:0044177">
    <property type="term" value="C:host cell Golgi apparatus"/>
    <property type="evidence" value="ECO:0007669"/>
    <property type="project" value="UniProtKB-SubCell"/>
</dbReference>
<dbReference type="PROSITE" id="PS52025">
    <property type="entry name" value="GL_BHV"/>
    <property type="match status" value="1"/>
</dbReference>
<keyword evidence="7 14" id="KW-0946">Virion</keyword>
<name>Q91TI6_TUHV1</name>
<keyword evidence="10 14" id="KW-0472">Membrane</keyword>
<dbReference type="Pfam" id="PF01801">
    <property type="entry name" value="Cytomega_gL"/>
    <property type="match status" value="1"/>
</dbReference>
<organism evidence="16 17">
    <name type="scientific">Tupaiid herpesvirus 1 (strain 1)</name>
    <name type="common">TuHV-1</name>
    <name type="synonym">Herpesvirus tupaia (strain 1)</name>
    <dbReference type="NCBI Taxonomy" id="10397"/>
    <lineage>
        <taxon>Viruses</taxon>
        <taxon>Duplodnaviria</taxon>
        <taxon>Heunggongvirae</taxon>
        <taxon>Peploviricota</taxon>
        <taxon>Herviviricetes</taxon>
        <taxon>Herpesvirales</taxon>
        <taxon>Orthoherpesviridae</taxon>
        <taxon>Betaherpesvirinae</taxon>
        <taxon>Quwivirus</taxon>
        <taxon>Quwivirus tupaiidbeta1</taxon>
    </lineage>
</organism>
<evidence type="ECO:0000256" key="15">
    <source>
        <dbReference type="SAM" id="MobiDB-lite"/>
    </source>
</evidence>
<proteinExistence type="inferred from homology"/>
<keyword evidence="2 14" id="KW-1032">Host cell membrane</keyword>
<accession>Q91TI6</accession>
<evidence type="ECO:0000256" key="7">
    <source>
        <dbReference type="ARBA" id="ARBA00022844"/>
    </source>
</evidence>
<comment type="subunit">
    <text evidence="14">Interacts with glycoprotein H (gH); this interaction is necessary for the correct processing and cell surface expression of gH.</text>
</comment>
<keyword evidence="4 14" id="KW-1162">Viral penetration into host cytoplasm</keyword>
<protein>
    <recommendedName>
        <fullName evidence="14">Envelope glycoprotein L</fullName>
        <shortName evidence="14">gL</shortName>
    </recommendedName>
</protein>
<evidence type="ECO:0000256" key="10">
    <source>
        <dbReference type="ARBA" id="ARBA00023136"/>
    </source>
</evidence>
<dbReference type="RefSeq" id="NP_116466.1">
    <property type="nucleotide sequence ID" value="NC_002794.1"/>
</dbReference>
<sequence length="338" mass="37148">MMCRPAAAPVARLLAWSLVASLTAHAALATRAPVTPSPPAPPGSGGPVTPQPPTRPGSGAPSSATRPRAGTSGGGGGTRRSPAPTTAEVAPLGAPARRGPPVSDPDCFEAVTQCLLRPGERPSHRLDEDPSRPLFPRRWVFSEFLRYRPQTSGNLTGPISIDREFLDALALLYNNEDQLRVLLTLLRSDRAPDWIKLLHGYGDCVSHSTVYTCVADRCREHDLTRLQYTRTLFTEDVLGFELRPPFGLSVLVALRNKNTKTESAVRIALDQIALFDAVFNVIKHYLLTHRLHDAPLLRQLNAYHRRLAAPYRESPPPNLLRRTADRHGSPRLDARQYP</sequence>
<keyword evidence="1 14" id="KW-1168">Fusion of virus membrane with host membrane</keyword>
<comment type="function">
    <text evidence="14">The heterodimer glycoprotein H-glycoprotein L is required for the fusion of viral and plasma membranes leading to virus entry into the host cell. Acts as a functional inhibitor of gH and maintains gH in an inhibited form. Upon binding to host integrins, gL dissociates from gH leading to activation of the viral fusion glycoproteins gB and gH.</text>
</comment>
<evidence type="ECO:0000256" key="12">
    <source>
        <dbReference type="ARBA" id="ARBA00023180"/>
    </source>
</evidence>
<evidence type="ECO:0000313" key="17">
    <source>
        <dbReference type="Proteomes" id="UP000137095"/>
    </source>
</evidence>
<evidence type="ECO:0000256" key="8">
    <source>
        <dbReference type="ARBA" id="ARBA00022870"/>
    </source>
</evidence>
<dbReference type="GO" id="GO:0046718">
    <property type="term" value="P:symbiont entry into host cell"/>
    <property type="evidence" value="ECO:0007669"/>
    <property type="project" value="UniProtKB-KW"/>
</dbReference>
<keyword evidence="8 14" id="KW-1043">Host membrane</keyword>
<organismHost>
    <name type="scientific">Tupaia belangeri</name>
    <name type="common">Common tree shrew</name>
    <name type="synonym">Tupaia glis belangeri</name>
    <dbReference type="NCBI Taxonomy" id="37347"/>
</organismHost>
<evidence type="ECO:0000313" key="16">
    <source>
        <dbReference type="EMBL" id="AAK57161.1"/>
    </source>
</evidence>
<evidence type="ECO:0000256" key="13">
    <source>
        <dbReference type="ARBA" id="ARBA00023296"/>
    </source>
</evidence>
<reference evidence="16 17" key="1">
    <citation type="journal article" date="2001" name="J. Virol.">
        <title>Analysis and characterization of the complete genome of tupaia (tree shrew) herpesvirus.</title>
        <authorList>
            <person name="Bahr U."/>
            <person name="Darai G."/>
        </authorList>
    </citation>
    <scope>NUCLEOTIDE SEQUENCE [LARGE SCALE GENOMIC DNA]</scope>
    <source>
        <strain evidence="16">2</strain>
    </source>
</reference>
<feature type="compositionally biased region" description="Basic and acidic residues" evidence="15">
    <location>
        <begin position="322"/>
        <end position="338"/>
    </location>
</feature>
<dbReference type="HAMAP" id="MF_04036">
    <property type="entry name" value="HSV_GL_betahv"/>
    <property type="match status" value="1"/>
</dbReference>
<feature type="region of interest" description="Disordered" evidence="15">
    <location>
        <begin position="311"/>
        <end position="338"/>
    </location>
</feature>
<evidence type="ECO:0000256" key="4">
    <source>
        <dbReference type="ARBA" id="ARBA00022595"/>
    </source>
</evidence>
<dbReference type="GO" id="GO:0020002">
    <property type="term" value="C:host cell plasma membrane"/>
    <property type="evidence" value="ECO:0007669"/>
    <property type="project" value="UniProtKB-SubCell"/>
</dbReference>
<keyword evidence="17" id="KW-1185">Reference proteome</keyword>
<gene>
    <name evidence="14" type="primary">gL</name>
</gene>
<feature type="region of interest" description="Disordered" evidence="15">
    <location>
        <begin position="33"/>
        <end position="104"/>
    </location>
</feature>
<keyword evidence="12 14" id="KW-0325">Glycoprotein</keyword>
<keyword evidence="9 14" id="KW-0261">Viral envelope protein</keyword>
<dbReference type="GO" id="GO:0055036">
    <property type="term" value="C:virion membrane"/>
    <property type="evidence" value="ECO:0007669"/>
    <property type="project" value="UniProtKB-SubCell"/>
</dbReference>
<evidence type="ECO:0000256" key="5">
    <source>
        <dbReference type="ARBA" id="ARBA00022729"/>
    </source>
</evidence>
<dbReference type="InterPro" id="IPR002689">
    <property type="entry name" value="Cytomegalo_gL"/>
</dbReference>
<dbReference type="Proteomes" id="UP000137095">
    <property type="component" value="Segment"/>
</dbReference>
<evidence type="ECO:0000256" key="2">
    <source>
        <dbReference type="ARBA" id="ARBA00022511"/>
    </source>
</evidence>
<evidence type="ECO:0000256" key="14">
    <source>
        <dbReference type="HAMAP-Rule" id="MF_04036"/>
    </source>
</evidence>
<evidence type="ECO:0000256" key="9">
    <source>
        <dbReference type="ARBA" id="ARBA00022879"/>
    </source>
</evidence>
<feature type="compositionally biased region" description="Pro residues" evidence="15">
    <location>
        <begin position="35"/>
        <end position="55"/>
    </location>
</feature>
<evidence type="ECO:0000256" key="1">
    <source>
        <dbReference type="ARBA" id="ARBA00022506"/>
    </source>
</evidence>
<keyword evidence="3 14" id="KW-1169">Fusion of virus membrane with host cell membrane</keyword>
<keyword evidence="6 14" id="KW-1040">Host Golgi apparatus</keyword>